<dbReference type="SUPFAM" id="SSF88659">
    <property type="entry name" value="Sigma3 and sigma4 domains of RNA polymerase sigma factors"/>
    <property type="match status" value="2"/>
</dbReference>
<feature type="short sequence motif" description="Interaction with polymerase core subunit RpoC" evidence="6">
    <location>
        <begin position="163"/>
        <end position="166"/>
    </location>
</feature>
<evidence type="ECO:0000259" key="7">
    <source>
        <dbReference type="PROSITE" id="PS00715"/>
    </source>
</evidence>
<dbReference type="Pfam" id="PF00140">
    <property type="entry name" value="Sigma70_r1_2"/>
    <property type="match status" value="1"/>
</dbReference>
<dbReference type="EMBL" id="AXDC01000002">
    <property type="protein sequence ID" value="ERM93219.1"/>
    <property type="molecule type" value="Genomic_DNA"/>
</dbReference>
<dbReference type="InterPro" id="IPR009042">
    <property type="entry name" value="RNA_pol_sigma70_r1_2"/>
</dbReference>
<evidence type="ECO:0000256" key="5">
    <source>
        <dbReference type="ARBA" id="ARBA00023163"/>
    </source>
</evidence>
<accession>U5CTW8</accession>
<dbReference type="PROSITE" id="PS00716">
    <property type="entry name" value="SIGMA70_2"/>
    <property type="match status" value="1"/>
</dbReference>
<comment type="caution">
    <text evidence="9">The sequence shown here is derived from an EMBL/GenBank/DDBJ whole genome shotgun (WGS) entry which is preliminary data.</text>
</comment>
<dbReference type="PROSITE" id="PS00715">
    <property type="entry name" value="SIGMA70_1"/>
    <property type="match status" value="1"/>
</dbReference>
<dbReference type="NCBIfam" id="NF006666">
    <property type="entry name" value="PRK09210.1"/>
    <property type="match status" value="1"/>
</dbReference>
<dbReference type="InterPro" id="IPR007630">
    <property type="entry name" value="RNA_pol_sigma70_r4"/>
</dbReference>
<organism evidence="9 10">
    <name type="scientific">Caldanaerobacter subterraneus subsp. yonseiensis KB-1</name>
    <dbReference type="NCBI Taxonomy" id="1388761"/>
    <lineage>
        <taxon>Bacteria</taxon>
        <taxon>Bacillati</taxon>
        <taxon>Bacillota</taxon>
        <taxon>Clostridia</taxon>
        <taxon>Thermoanaerobacterales</taxon>
        <taxon>Thermoanaerobacteraceae</taxon>
        <taxon>Caldanaerobacter</taxon>
    </lineage>
</organism>
<dbReference type="GO" id="GO:0016987">
    <property type="term" value="F:sigma factor activity"/>
    <property type="evidence" value="ECO:0007669"/>
    <property type="project" value="UniProtKB-UniRule"/>
</dbReference>
<protein>
    <recommendedName>
        <fullName evidence="6">RNA polymerase sigma factor SigA</fullName>
    </recommendedName>
</protein>
<evidence type="ECO:0000256" key="1">
    <source>
        <dbReference type="ARBA" id="ARBA00022490"/>
    </source>
</evidence>
<feature type="region of interest" description="Sigma-70 factor domain-4" evidence="6">
    <location>
        <begin position="307"/>
        <end position="360"/>
    </location>
</feature>
<dbReference type="InterPro" id="IPR014284">
    <property type="entry name" value="RNA_pol_sigma-70_dom"/>
</dbReference>
<dbReference type="PATRIC" id="fig|1388761.3.peg.198"/>
<dbReference type="InterPro" id="IPR007627">
    <property type="entry name" value="RNA_pol_sigma70_r2"/>
</dbReference>
<evidence type="ECO:0000313" key="9">
    <source>
        <dbReference type="EMBL" id="ERM93219.1"/>
    </source>
</evidence>
<comment type="similarity">
    <text evidence="6">Belongs to the sigma-70 factor family. RpoD/SigA subfamily.</text>
</comment>
<dbReference type="Pfam" id="PF04542">
    <property type="entry name" value="Sigma70_r2"/>
    <property type="match status" value="1"/>
</dbReference>
<comment type="subunit">
    <text evidence="6">Interacts transiently with the RNA polymerase catalytic core.</text>
</comment>
<dbReference type="InterPro" id="IPR007624">
    <property type="entry name" value="RNA_pol_sigma70_r3"/>
</dbReference>
<feature type="DNA-binding region" description="H-T-H motif" evidence="6">
    <location>
        <begin position="333"/>
        <end position="352"/>
    </location>
</feature>
<dbReference type="SUPFAM" id="SSF88946">
    <property type="entry name" value="Sigma2 domain of RNA polymerase sigma factors"/>
    <property type="match status" value="1"/>
</dbReference>
<dbReference type="InterPro" id="IPR007127">
    <property type="entry name" value="RNA_pol_sigma_70_r1_1"/>
</dbReference>
<dbReference type="GO" id="GO:0003677">
    <property type="term" value="F:DNA binding"/>
    <property type="evidence" value="ECO:0007669"/>
    <property type="project" value="UniProtKB-UniRule"/>
</dbReference>
<keyword evidence="2 6" id="KW-0805">Transcription regulation</keyword>
<feature type="domain" description="RNA polymerase sigma-70" evidence="8">
    <location>
        <begin position="332"/>
        <end position="358"/>
    </location>
</feature>
<dbReference type="FunFam" id="1.10.10.10:FF:000004">
    <property type="entry name" value="RNA polymerase sigma factor SigA"/>
    <property type="match status" value="1"/>
</dbReference>
<feature type="region of interest" description="Sigma-70 factor domain-3" evidence="6">
    <location>
        <begin position="218"/>
        <end position="294"/>
    </location>
</feature>
<keyword evidence="1 6" id="KW-0963">Cytoplasm</keyword>
<evidence type="ECO:0000256" key="2">
    <source>
        <dbReference type="ARBA" id="ARBA00023015"/>
    </source>
</evidence>
<comment type="function">
    <text evidence="6">Sigma factors are initiation factors that promote the attachment of RNA polymerase to specific initiation sites and are then released. This sigma factor is the primary sigma factor during exponential growth.</text>
</comment>
<dbReference type="InterPro" id="IPR013324">
    <property type="entry name" value="RNA_pol_sigma_r3/r4-like"/>
</dbReference>
<evidence type="ECO:0000256" key="3">
    <source>
        <dbReference type="ARBA" id="ARBA00023082"/>
    </source>
</evidence>
<feature type="region of interest" description="Sigma-70 factor domain-2" evidence="6">
    <location>
        <begin position="139"/>
        <end position="209"/>
    </location>
</feature>
<keyword evidence="5 6" id="KW-0804">Transcription</keyword>
<dbReference type="AlphaFoldDB" id="U5CTW8"/>
<dbReference type="GO" id="GO:0006352">
    <property type="term" value="P:DNA-templated transcription initiation"/>
    <property type="evidence" value="ECO:0007669"/>
    <property type="project" value="UniProtKB-UniRule"/>
</dbReference>
<comment type="subcellular location">
    <subcellularLocation>
        <location evidence="6">Cytoplasm</location>
    </subcellularLocation>
</comment>
<dbReference type="CDD" id="cd06171">
    <property type="entry name" value="Sigma70_r4"/>
    <property type="match status" value="1"/>
</dbReference>
<sequence length="372" mass="42825">MGRKRGTHREGKSMSNNEELAREAINELINKGKKTGMLTYNEIMDSLEDIDLNPDQIEKVYDTFEDMGIEIVGDETRQEEISEEDLNLDDLSLPEGVSIDDPVRMYLKEIGKIPLLTPEEEIELAKRIEQGDEEAKKRLIEANLRLVVSIAKRYVGRGMLFLDLIQEGNLGLLKAVEKFDYRKGYKFSTYATWWIRQAITRAIADQARTIRIPVHMVETINKLIRVQRQLLQELGREPTPEELAKEMGMPEEKVREILKIAQEPVSLETPIGEEEDSHLGDFIPDEDAPAPAEAAAYTMLKEQLMDVLDTLTPREEKVLRLRFGLDDGRARTLEEVGKEFNVTRERIRQIEAKALRKLRHPSRSKKLKDFLD</sequence>
<dbReference type="FunFam" id="1.10.601.10:FF:000001">
    <property type="entry name" value="RNA polymerase sigma factor SigA"/>
    <property type="match status" value="1"/>
</dbReference>
<dbReference type="InterPro" id="IPR042189">
    <property type="entry name" value="RNA_pol_sigma_70_r1_1_sf"/>
</dbReference>
<dbReference type="NCBIfam" id="TIGR02393">
    <property type="entry name" value="RpoD_Cterm"/>
    <property type="match status" value="1"/>
</dbReference>
<dbReference type="Gene3D" id="1.10.220.120">
    <property type="entry name" value="Sigma-70 factor, region 1.1"/>
    <property type="match status" value="1"/>
</dbReference>
<feature type="domain" description="RNA polymerase sigma-70" evidence="7">
    <location>
        <begin position="163"/>
        <end position="176"/>
    </location>
</feature>
<dbReference type="Gene3D" id="1.10.10.10">
    <property type="entry name" value="Winged helix-like DNA-binding domain superfamily/Winged helix DNA-binding domain"/>
    <property type="match status" value="2"/>
</dbReference>
<proteinExistence type="inferred from homology"/>
<dbReference type="InterPro" id="IPR036388">
    <property type="entry name" value="WH-like_DNA-bd_sf"/>
</dbReference>
<dbReference type="Pfam" id="PF04545">
    <property type="entry name" value="Sigma70_r4"/>
    <property type="match status" value="1"/>
</dbReference>
<dbReference type="PRINTS" id="PR00046">
    <property type="entry name" value="SIGMA70FCT"/>
</dbReference>
<dbReference type="InterPro" id="IPR000943">
    <property type="entry name" value="RNA_pol_sigma70"/>
</dbReference>
<dbReference type="NCBIfam" id="TIGR02937">
    <property type="entry name" value="sigma70-ECF"/>
    <property type="match status" value="1"/>
</dbReference>
<dbReference type="InterPro" id="IPR012760">
    <property type="entry name" value="RNA_pol_sigma_RpoD_C"/>
</dbReference>
<dbReference type="Proteomes" id="UP000016856">
    <property type="component" value="Unassembled WGS sequence"/>
</dbReference>
<dbReference type="Pfam" id="PF03979">
    <property type="entry name" value="Sigma70_r1_1"/>
    <property type="match status" value="1"/>
</dbReference>
<dbReference type="HAMAP" id="MF_00963">
    <property type="entry name" value="Sigma70_RpoD_SigA"/>
    <property type="match status" value="1"/>
</dbReference>
<evidence type="ECO:0000259" key="8">
    <source>
        <dbReference type="PROSITE" id="PS00716"/>
    </source>
</evidence>
<name>U5CTW8_CALSX</name>
<dbReference type="Pfam" id="PF04539">
    <property type="entry name" value="Sigma70_r3"/>
    <property type="match status" value="1"/>
</dbReference>
<dbReference type="FunFam" id="1.10.10.10:FF:000002">
    <property type="entry name" value="RNA polymerase sigma factor SigA"/>
    <property type="match status" value="1"/>
</dbReference>
<evidence type="ECO:0000256" key="6">
    <source>
        <dbReference type="HAMAP-Rule" id="MF_00963"/>
    </source>
</evidence>
<dbReference type="GO" id="GO:0005737">
    <property type="term" value="C:cytoplasm"/>
    <property type="evidence" value="ECO:0007669"/>
    <property type="project" value="UniProtKB-SubCell"/>
</dbReference>
<reference evidence="9 10" key="1">
    <citation type="journal article" date="2013" name="Genome Announc.">
        <title>Draft Genome Sequence of an Anaerobic and Extremophilic Bacterium, Caldanaerobacter yonseiensis, Isolated from a Geothermal Hot Stream.</title>
        <authorList>
            <person name="Lee S.J."/>
            <person name="Lee Y.J."/>
            <person name="Park G.S."/>
            <person name="Kim B.C."/>
            <person name="Lee S.J."/>
            <person name="Shin J.H."/>
            <person name="Lee D.W."/>
        </authorList>
    </citation>
    <scope>NUCLEOTIDE SEQUENCE [LARGE SCALE GENOMIC DNA]</scope>
    <source>
        <strain evidence="9 10">KB-1</strain>
    </source>
</reference>
<dbReference type="Gene3D" id="1.10.601.10">
    <property type="entry name" value="RNA Polymerase Primary Sigma Factor"/>
    <property type="match status" value="2"/>
</dbReference>
<dbReference type="PANTHER" id="PTHR30603:SF60">
    <property type="entry name" value="RNA POLYMERASE SIGMA FACTOR RPOD"/>
    <property type="match status" value="1"/>
</dbReference>
<gene>
    <name evidence="6" type="primary">sigA</name>
    <name evidence="9" type="ORF">O163_00970</name>
</gene>
<dbReference type="PANTHER" id="PTHR30603">
    <property type="entry name" value="RNA POLYMERASE SIGMA FACTOR RPO"/>
    <property type="match status" value="1"/>
</dbReference>
<evidence type="ECO:0000256" key="4">
    <source>
        <dbReference type="ARBA" id="ARBA00023125"/>
    </source>
</evidence>
<evidence type="ECO:0000313" key="10">
    <source>
        <dbReference type="Proteomes" id="UP000016856"/>
    </source>
</evidence>
<dbReference type="InterPro" id="IPR013325">
    <property type="entry name" value="RNA_pol_sigma_r2"/>
</dbReference>
<keyword evidence="3 6" id="KW-0731">Sigma factor</keyword>
<keyword evidence="4 6" id="KW-0238">DNA-binding</keyword>
<dbReference type="InterPro" id="IPR028630">
    <property type="entry name" value="Sigma70_RpoD"/>
</dbReference>
<dbReference type="InterPro" id="IPR050239">
    <property type="entry name" value="Sigma-70_RNA_pol_init_factors"/>
</dbReference>